<dbReference type="GO" id="GO:0004497">
    <property type="term" value="F:monooxygenase activity"/>
    <property type="evidence" value="ECO:0007669"/>
    <property type="project" value="UniProtKB-KW"/>
</dbReference>
<feature type="region of interest" description="Disordered" evidence="4">
    <location>
        <begin position="96"/>
        <end position="126"/>
    </location>
</feature>
<dbReference type="EMBL" id="PQIB02000014">
    <property type="protein sequence ID" value="RLM69033.1"/>
    <property type="molecule type" value="Genomic_DNA"/>
</dbReference>
<dbReference type="PANTHER" id="PTHR45934:SF2">
    <property type="entry name" value="MONOOXYGENASE 1"/>
    <property type="match status" value="1"/>
</dbReference>
<accession>A0A3L6Q0Q1</accession>
<dbReference type="GO" id="GO:0071949">
    <property type="term" value="F:FAD binding"/>
    <property type="evidence" value="ECO:0007669"/>
    <property type="project" value="InterPro"/>
</dbReference>
<keyword evidence="1" id="KW-0560">Oxidoreductase</keyword>
<feature type="compositionally biased region" description="Basic and acidic residues" evidence="4">
    <location>
        <begin position="98"/>
        <end position="126"/>
    </location>
</feature>
<organism evidence="6 7">
    <name type="scientific">Panicum miliaceum</name>
    <name type="common">Proso millet</name>
    <name type="synonym">Broomcorn millet</name>
    <dbReference type="NCBI Taxonomy" id="4540"/>
    <lineage>
        <taxon>Eukaryota</taxon>
        <taxon>Viridiplantae</taxon>
        <taxon>Streptophyta</taxon>
        <taxon>Embryophyta</taxon>
        <taxon>Tracheophyta</taxon>
        <taxon>Spermatophyta</taxon>
        <taxon>Magnoliopsida</taxon>
        <taxon>Liliopsida</taxon>
        <taxon>Poales</taxon>
        <taxon>Poaceae</taxon>
        <taxon>PACMAD clade</taxon>
        <taxon>Panicoideae</taxon>
        <taxon>Panicodae</taxon>
        <taxon>Paniceae</taxon>
        <taxon>Panicinae</taxon>
        <taxon>Panicum</taxon>
        <taxon>Panicum sect. Panicum</taxon>
    </lineage>
</organism>
<reference evidence="7" key="1">
    <citation type="journal article" date="2019" name="Nat. Commun.">
        <title>The genome of broomcorn millet.</title>
        <authorList>
            <person name="Zou C."/>
            <person name="Miki D."/>
            <person name="Li D."/>
            <person name="Tang Q."/>
            <person name="Xiao L."/>
            <person name="Rajput S."/>
            <person name="Deng P."/>
            <person name="Jia W."/>
            <person name="Huang R."/>
            <person name="Zhang M."/>
            <person name="Sun Y."/>
            <person name="Hu J."/>
            <person name="Fu X."/>
            <person name="Schnable P.S."/>
            <person name="Li F."/>
            <person name="Zhang H."/>
            <person name="Feng B."/>
            <person name="Zhu X."/>
            <person name="Liu R."/>
            <person name="Schnable J.C."/>
            <person name="Zhu J.-K."/>
            <person name="Zhang H."/>
        </authorList>
    </citation>
    <scope>NUCLEOTIDE SEQUENCE [LARGE SCALE GENOMIC DNA]</scope>
</reference>
<dbReference type="SUPFAM" id="SSF51905">
    <property type="entry name" value="FAD/NAD(P)-binding domain"/>
    <property type="match status" value="1"/>
</dbReference>
<comment type="similarity">
    <text evidence="3">Belongs to the 3-hydroxybenzoate 6-hydroxylase family.</text>
</comment>
<keyword evidence="7" id="KW-1185">Reference proteome</keyword>
<keyword evidence="2" id="KW-0503">Monooxygenase</keyword>
<dbReference type="Gene3D" id="3.50.50.60">
    <property type="entry name" value="FAD/NAD(P)-binding domain"/>
    <property type="match status" value="1"/>
</dbReference>
<evidence type="ECO:0000256" key="4">
    <source>
        <dbReference type="SAM" id="MobiDB-lite"/>
    </source>
</evidence>
<dbReference type="PANTHER" id="PTHR45934">
    <property type="entry name" value="FAD/NAD(P)-BINDING OXIDOREDUCTASE FAMILY PROTEIN"/>
    <property type="match status" value="1"/>
</dbReference>
<proteinExistence type="inferred from homology"/>
<dbReference type="PRINTS" id="PR00420">
    <property type="entry name" value="RNGMNOXGNASE"/>
</dbReference>
<comment type="caution">
    <text evidence="6">The sequence shown here is derived from an EMBL/GenBank/DDBJ whole genome shotgun (WGS) entry which is preliminary data.</text>
</comment>
<gene>
    <name evidence="6" type="ORF">C2845_PM17G10590</name>
</gene>
<name>A0A3L6Q0Q1_PANMI</name>
<evidence type="ECO:0000256" key="2">
    <source>
        <dbReference type="ARBA" id="ARBA00023033"/>
    </source>
</evidence>
<feature type="domain" description="FAD-binding" evidence="5">
    <location>
        <begin position="48"/>
        <end position="95"/>
    </location>
</feature>
<dbReference type="AlphaFoldDB" id="A0A3L6Q0Q1"/>
<evidence type="ECO:0000256" key="3">
    <source>
        <dbReference type="ARBA" id="ARBA00024018"/>
    </source>
</evidence>
<protein>
    <recommendedName>
        <fullName evidence="5">FAD-binding domain-containing protein</fullName>
    </recommendedName>
</protein>
<dbReference type="OrthoDB" id="47494at2759"/>
<evidence type="ECO:0000259" key="5">
    <source>
        <dbReference type="Pfam" id="PF01494"/>
    </source>
</evidence>
<dbReference type="InterPro" id="IPR044560">
    <property type="entry name" value="MOase"/>
</dbReference>
<dbReference type="STRING" id="4540.A0A3L6Q0Q1"/>
<dbReference type="InterPro" id="IPR002938">
    <property type="entry name" value="FAD-bd"/>
</dbReference>
<dbReference type="InterPro" id="IPR036188">
    <property type="entry name" value="FAD/NAD-bd_sf"/>
</dbReference>
<dbReference type="Pfam" id="PF01494">
    <property type="entry name" value="FAD_binding_3"/>
    <property type="match status" value="1"/>
</dbReference>
<sequence>MALPLPFTLMDGELWTGLGMEQSSGSLPSLLPRNREYLKILTTWRLAGFRMGSVTVAGDAMHVMGPFNGQGGSTALGDDFVLARSLSSLAGRAAGTRGVDDGWTRAARGDHRNDWEARPEEEAKGW</sequence>
<evidence type="ECO:0000313" key="6">
    <source>
        <dbReference type="EMBL" id="RLM69033.1"/>
    </source>
</evidence>
<dbReference type="Proteomes" id="UP000275267">
    <property type="component" value="Unassembled WGS sequence"/>
</dbReference>
<evidence type="ECO:0000313" key="7">
    <source>
        <dbReference type="Proteomes" id="UP000275267"/>
    </source>
</evidence>
<evidence type="ECO:0000256" key="1">
    <source>
        <dbReference type="ARBA" id="ARBA00023002"/>
    </source>
</evidence>